<dbReference type="SUPFAM" id="SSF53335">
    <property type="entry name" value="S-adenosyl-L-methionine-dependent methyltransferases"/>
    <property type="match status" value="1"/>
</dbReference>
<reference evidence="2 3" key="1">
    <citation type="submission" date="2019-01" db="EMBL/GenBank/DDBJ databases">
        <title>Nocardioides guangzhouensis sp. nov., an actinobacterium isolated from soil.</title>
        <authorList>
            <person name="Fu Y."/>
            <person name="Cai Y."/>
            <person name="Lin Z."/>
            <person name="Chen P."/>
        </authorList>
    </citation>
    <scope>NUCLEOTIDE SEQUENCE [LARGE SCALE GENOMIC DNA]</scope>
    <source>
        <strain evidence="2 3">NBRC 105384</strain>
    </source>
</reference>
<organism evidence="2 3">
    <name type="scientific">Nocardioides iriomotensis</name>
    <dbReference type="NCBI Taxonomy" id="715784"/>
    <lineage>
        <taxon>Bacteria</taxon>
        <taxon>Bacillati</taxon>
        <taxon>Actinomycetota</taxon>
        <taxon>Actinomycetes</taxon>
        <taxon>Propionibacteriales</taxon>
        <taxon>Nocardioidaceae</taxon>
        <taxon>Nocardioides</taxon>
    </lineage>
</organism>
<sequence>MSEHLAQRGGSVLGIDVVAEAVRQTRARGVGALVRDVFDPLPGEGRWDTALLADGNLGIGGDPARLLRRIHQLLAPHGRVVADVAAPGAGVRTREVTLECAGRRSEPFPWTFVGAERVGSLAVLTGFSVTLLDRIGARWFVVLEKV</sequence>
<evidence type="ECO:0000313" key="3">
    <source>
        <dbReference type="Proteomes" id="UP000291189"/>
    </source>
</evidence>
<dbReference type="EMBL" id="SDPU01000011">
    <property type="protein sequence ID" value="RYU14329.1"/>
    <property type="molecule type" value="Genomic_DNA"/>
</dbReference>
<dbReference type="OrthoDB" id="4484556at2"/>
<accession>A0A4Q5J8X4</accession>
<evidence type="ECO:0000313" key="2">
    <source>
        <dbReference type="EMBL" id="RYU14329.1"/>
    </source>
</evidence>
<dbReference type="GO" id="GO:0008757">
    <property type="term" value="F:S-adenosylmethionine-dependent methyltransferase activity"/>
    <property type="evidence" value="ECO:0007669"/>
    <property type="project" value="InterPro"/>
</dbReference>
<name>A0A4Q5J8X4_9ACTN</name>
<dbReference type="InterPro" id="IPR029063">
    <property type="entry name" value="SAM-dependent_MTases_sf"/>
</dbReference>
<evidence type="ECO:0000259" key="1">
    <source>
        <dbReference type="Pfam" id="PF08241"/>
    </source>
</evidence>
<dbReference type="Gene3D" id="3.40.50.150">
    <property type="entry name" value="Vaccinia Virus protein VP39"/>
    <property type="match status" value="1"/>
</dbReference>
<proteinExistence type="predicted"/>
<keyword evidence="2" id="KW-0489">Methyltransferase</keyword>
<gene>
    <name evidence="2" type="ORF">ETU37_03735</name>
</gene>
<keyword evidence="3" id="KW-1185">Reference proteome</keyword>
<dbReference type="GO" id="GO:0032259">
    <property type="term" value="P:methylation"/>
    <property type="evidence" value="ECO:0007669"/>
    <property type="project" value="UniProtKB-KW"/>
</dbReference>
<dbReference type="AlphaFoldDB" id="A0A4Q5J8X4"/>
<dbReference type="Proteomes" id="UP000291189">
    <property type="component" value="Unassembled WGS sequence"/>
</dbReference>
<dbReference type="InterPro" id="IPR013216">
    <property type="entry name" value="Methyltransf_11"/>
</dbReference>
<keyword evidence="2" id="KW-0808">Transferase</keyword>
<dbReference type="Pfam" id="PF08241">
    <property type="entry name" value="Methyltransf_11"/>
    <property type="match status" value="1"/>
</dbReference>
<protein>
    <submittedName>
        <fullName evidence="2">Class I SAM-dependent methyltransferase</fullName>
    </submittedName>
</protein>
<feature type="domain" description="Methyltransferase type 11" evidence="1">
    <location>
        <begin position="2"/>
        <end position="81"/>
    </location>
</feature>
<comment type="caution">
    <text evidence="2">The sequence shown here is derived from an EMBL/GenBank/DDBJ whole genome shotgun (WGS) entry which is preliminary data.</text>
</comment>